<dbReference type="EMBL" id="SHOA02000012">
    <property type="protein sequence ID" value="TDH72264.1"/>
    <property type="molecule type" value="Genomic_DNA"/>
</dbReference>
<gene>
    <name evidence="2" type="ORF">CCR75_002506</name>
</gene>
<dbReference type="KEGG" id="blac:94346274"/>
<evidence type="ECO:0000259" key="1">
    <source>
        <dbReference type="PROSITE" id="PS50004"/>
    </source>
</evidence>
<dbReference type="InterPro" id="IPR052981">
    <property type="entry name" value="Ingression_C2_domain"/>
</dbReference>
<dbReference type="PANTHER" id="PTHR47052:SF3">
    <property type="entry name" value="INGRESSION PROTEIN 1"/>
    <property type="match status" value="1"/>
</dbReference>
<evidence type="ECO:0000313" key="3">
    <source>
        <dbReference type="Proteomes" id="UP000294530"/>
    </source>
</evidence>
<dbReference type="PROSITE" id="PS50004">
    <property type="entry name" value="C2"/>
    <property type="match status" value="2"/>
</dbReference>
<dbReference type="InterPro" id="IPR035892">
    <property type="entry name" value="C2_domain_sf"/>
</dbReference>
<comment type="caution">
    <text evidence="2">The sequence shown here is derived from an EMBL/GenBank/DDBJ whole genome shotgun (WGS) entry which is preliminary data.</text>
</comment>
<dbReference type="CDD" id="cd00030">
    <property type="entry name" value="C2"/>
    <property type="match status" value="1"/>
</dbReference>
<dbReference type="RefSeq" id="XP_067821763.1">
    <property type="nucleotide sequence ID" value="XM_067960603.1"/>
</dbReference>
<evidence type="ECO:0000313" key="2">
    <source>
        <dbReference type="EMBL" id="TDH72264.1"/>
    </source>
</evidence>
<reference evidence="2 3" key="1">
    <citation type="journal article" date="2021" name="Genome Biol.">
        <title>AFLAP: assembly-free linkage analysis pipeline using k-mers from genome sequencing data.</title>
        <authorList>
            <person name="Fletcher K."/>
            <person name="Zhang L."/>
            <person name="Gil J."/>
            <person name="Han R."/>
            <person name="Cavanaugh K."/>
            <person name="Michelmore R."/>
        </authorList>
    </citation>
    <scope>NUCLEOTIDE SEQUENCE [LARGE SCALE GENOMIC DNA]</scope>
    <source>
        <strain evidence="2 3">SF5</strain>
    </source>
</reference>
<feature type="domain" description="C2" evidence="1">
    <location>
        <begin position="154"/>
        <end position="281"/>
    </location>
</feature>
<dbReference type="Proteomes" id="UP000294530">
    <property type="component" value="Unassembled WGS sequence"/>
</dbReference>
<dbReference type="InterPro" id="IPR000008">
    <property type="entry name" value="C2_dom"/>
</dbReference>
<proteinExistence type="predicted"/>
<organism evidence="2 3">
    <name type="scientific">Bremia lactucae</name>
    <name type="common">Lettuce downy mildew</name>
    <dbReference type="NCBI Taxonomy" id="4779"/>
    <lineage>
        <taxon>Eukaryota</taxon>
        <taxon>Sar</taxon>
        <taxon>Stramenopiles</taxon>
        <taxon>Oomycota</taxon>
        <taxon>Peronosporomycetes</taxon>
        <taxon>Peronosporales</taxon>
        <taxon>Peronosporaceae</taxon>
        <taxon>Bremia</taxon>
    </lineage>
</organism>
<dbReference type="PANTHER" id="PTHR47052">
    <property type="entry name" value="CONSERVED SERINE PROLINE-RICH PROTEIN (AFU_ORTHOLOGUE AFUA_2G01790)"/>
    <property type="match status" value="1"/>
</dbReference>
<dbReference type="SMART" id="SM00239">
    <property type="entry name" value="C2"/>
    <property type="match status" value="2"/>
</dbReference>
<name>A0A976NY49_BRELC</name>
<dbReference type="GeneID" id="94346274"/>
<feature type="domain" description="C2" evidence="1">
    <location>
        <begin position="8"/>
        <end position="133"/>
    </location>
</feature>
<dbReference type="SUPFAM" id="SSF49562">
    <property type="entry name" value="C2 domain (Calcium/lipid-binding domain, CaLB)"/>
    <property type="match status" value="2"/>
</dbReference>
<keyword evidence="3" id="KW-1185">Reference proteome</keyword>
<protein>
    <recommendedName>
        <fullName evidence="1">C2 domain-containing protein</fullName>
    </recommendedName>
</protein>
<dbReference type="OrthoDB" id="419768at2759"/>
<dbReference type="Gene3D" id="2.60.40.150">
    <property type="entry name" value="C2 domain"/>
    <property type="match status" value="2"/>
</dbReference>
<dbReference type="AlphaFoldDB" id="A0A976NY49"/>
<dbReference type="Pfam" id="PF00168">
    <property type="entry name" value="C2"/>
    <property type="match status" value="2"/>
</dbReference>
<sequence>MNRPSMSHRSSVSSSIAGAPTALRNDAILYLTILSARDLKKVQTLGEQDPYCSVYIATGGKEQEKAAFKTDTHDNGGTQPIWNAKGHILIPDISADAVRFRIKNNNWGKNTIIGEIVLAMRDLSRGRSMEKEFALAPQGFLKVLMYLSLGHENPTSQPRVKFGEYPQHFIPGKTKLYLGLITGSKLRNIQAFGTQDPYCEVYLARNRLPSSKDLIYKTKTHDNGGKNPRWIEGITVTMRCIEHDFLVIRVMNDNTMIDSLIGELFLKLEMLIGRQFEDRSYPIETDDTIVGQVRLQLALFNDEIMDEDEIRDCDVDGCSCASTYPVRATKVGNVLIDGISPDGVQYLEAGTAVHTGCELAGNYVVDKDVYECDAWGVDELDIRDLGTLGSDEWEGDEL</sequence>
<accession>A0A976NY49</accession>